<reference evidence="1" key="1">
    <citation type="submission" date="2021-02" db="EMBL/GenBank/DDBJ databases">
        <authorList>
            <person name="Nowell W R."/>
        </authorList>
    </citation>
    <scope>NUCLEOTIDE SEQUENCE</scope>
</reference>
<gene>
    <name evidence="1" type="ORF">XDN619_LOCUS16878</name>
</gene>
<proteinExistence type="predicted"/>
<organism evidence="1 2">
    <name type="scientific">Rotaria magnacalcarata</name>
    <dbReference type="NCBI Taxonomy" id="392030"/>
    <lineage>
        <taxon>Eukaryota</taxon>
        <taxon>Metazoa</taxon>
        <taxon>Spiralia</taxon>
        <taxon>Gnathifera</taxon>
        <taxon>Rotifera</taxon>
        <taxon>Eurotatoria</taxon>
        <taxon>Bdelloidea</taxon>
        <taxon>Philodinida</taxon>
        <taxon>Philodinidae</taxon>
        <taxon>Rotaria</taxon>
    </lineage>
</organism>
<accession>A0A816STZ9</accession>
<evidence type="ECO:0000313" key="1">
    <source>
        <dbReference type="EMBL" id="CAF2092321.1"/>
    </source>
</evidence>
<dbReference type="EMBL" id="CAJNRG010007218">
    <property type="protein sequence ID" value="CAF2092321.1"/>
    <property type="molecule type" value="Genomic_DNA"/>
</dbReference>
<dbReference type="AlphaFoldDB" id="A0A816STZ9"/>
<sequence length="387" mass="44215">MAPKPTQLFKTALKQISLKESDWVALSTNEKHLKYSLRNAYSQSISSNCGEYFVQCRGFKVYTNNKISHISDLIEEEGVSLAGIGRPKANVSIQQTALGINKKLLHVKIYDDKNTLFFESKEVLRTAFPLEKFEKDNSHVAPIYALLRNNIFSQLISSYMEIRESLILLDPLLDEMFVHETDNQPIHWFNPPQPSSKILKTETIEAINNVNNQLRIVDNGFRLSNCNRSFTQVYATQYYYYEYRQKSKLNPHFGLTPQEAKNMDIIEFFKNTRIINSNSQTPKLQSKANLVVCDGEYVYFIQLPQTSITDLSLIKVFLINGTLIDQIVITWPNRRSPKGGALLTDTSSVKVDSTGLSFNVFAYDYGENPSLSEKYFINIPVSSESTH</sequence>
<dbReference type="Proteomes" id="UP000663887">
    <property type="component" value="Unassembled WGS sequence"/>
</dbReference>
<name>A0A816STZ9_9BILA</name>
<comment type="caution">
    <text evidence="1">The sequence shown here is derived from an EMBL/GenBank/DDBJ whole genome shotgun (WGS) entry which is preliminary data.</text>
</comment>
<protein>
    <submittedName>
        <fullName evidence="1">Uncharacterized protein</fullName>
    </submittedName>
</protein>
<evidence type="ECO:0000313" key="2">
    <source>
        <dbReference type="Proteomes" id="UP000663887"/>
    </source>
</evidence>